<evidence type="ECO:0000313" key="6">
    <source>
        <dbReference type="Proteomes" id="UP000050490"/>
    </source>
</evidence>
<dbReference type="PRINTS" id="PR00111">
    <property type="entry name" value="ABHYDROLASE"/>
</dbReference>
<dbReference type="InterPro" id="IPR000639">
    <property type="entry name" value="Epox_hydrolase-like"/>
</dbReference>
<reference evidence="5 7" key="2">
    <citation type="submission" date="2018-08" db="EMBL/GenBank/DDBJ databases">
        <title>Recombination of ecologically and evolutionarily significant loci maintains genetic cohesion in the Pseudomonas syringae species complex.</title>
        <authorList>
            <person name="Dillon M."/>
            <person name="Thakur S."/>
            <person name="Almeida R.N.D."/>
            <person name="Weir B.S."/>
            <person name="Guttman D.S."/>
        </authorList>
    </citation>
    <scope>NUCLEOTIDE SEQUENCE [LARGE SCALE GENOMIC DNA]</scope>
    <source>
        <strain evidence="5 7">ICMP 4316</strain>
    </source>
</reference>
<evidence type="ECO:0000313" key="5">
    <source>
        <dbReference type="EMBL" id="RMO52797.1"/>
    </source>
</evidence>
<evidence type="ECO:0000256" key="1">
    <source>
        <dbReference type="ARBA" id="ARBA00038128"/>
    </source>
</evidence>
<organism evidence="4 6">
    <name type="scientific">Pseudomonas amygdali pv. eriobotryae</name>
    <dbReference type="NCBI Taxonomy" id="129137"/>
    <lineage>
        <taxon>Bacteria</taxon>
        <taxon>Pseudomonadati</taxon>
        <taxon>Pseudomonadota</taxon>
        <taxon>Gammaproteobacteria</taxon>
        <taxon>Pseudomonadales</taxon>
        <taxon>Pseudomonadaceae</taxon>
        <taxon>Pseudomonas</taxon>
        <taxon>Pseudomonas amygdali</taxon>
    </lineage>
</organism>
<accession>A0A0N8RKS9</accession>
<dbReference type="PATRIC" id="fig|129137.4.peg.3698"/>
<evidence type="ECO:0000313" key="3">
    <source>
        <dbReference type="EMBL" id="GFZ62420.1"/>
    </source>
</evidence>
<evidence type="ECO:0000313" key="7">
    <source>
        <dbReference type="Proteomes" id="UP000275613"/>
    </source>
</evidence>
<comment type="caution">
    <text evidence="4">The sequence shown here is derived from an EMBL/GenBank/DDBJ whole genome shotgun (WGS) entry which is preliminary data.</text>
</comment>
<proteinExistence type="inferred from homology"/>
<dbReference type="EMBL" id="RBPV01000396">
    <property type="protein sequence ID" value="RMO52797.1"/>
    <property type="molecule type" value="Genomic_DNA"/>
</dbReference>
<reference evidence="4 6" key="1">
    <citation type="submission" date="2015-09" db="EMBL/GenBank/DDBJ databases">
        <title>Genome announcement of multiple Pseudomonas syringae strains.</title>
        <authorList>
            <person name="Thakur S."/>
            <person name="Wang P.W."/>
            <person name="Gong Y."/>
            <person name="Weir B.S."/>
            <person name="Guttman D.S."/>
        </authorList>
    </citation>
    <scope>NUCLEOTIDE SEQUENCE [LARGE SCALE GENOMIC DNA]</scope>
    <source>
        <strain evidence="4 6">ICMP4455</strain>
    </source>
</reference>
<protein>
    <submittedName>
        <fullName evidence="4">Arylesterase</fullName>
    </submittedName>
</protein>
<dbReference type="Proteomes" id="UP000275613">
    <property type="component" value="Unassembled WGS sequence"/>
</dbReference>
<dbReference type="PANTHER" id="PTHR43433:SF4">
    <property type="entry name" value="NON-HEME CHLOROPEROXIDASE-RELATED"/>
    <property type="match status" value="1"/>
</dbReference>
<dbReference type="InterPro" id="IPR000073">
    <property type="entry name" value="AB_hydrolase_1"/>
</dbReference>
<dbReference type="InterPro" id="IPR050471">
    <property type="entry name" value="AB_hydrolase"/>
</dbReference>
<dbReference type="EMBL" id="BMZW01000041">
    <property type="protein sequence ID" value="GFZ62420.1"/>
    <property type="molecule type" value="Genomic_DNA"/>
</dbReference>
<dbReference type="Proteomes" id="UP000630864">
    <property type="component" value="Unassembled WGS sequence"/>
</dbReference>
<dbReference type="InterPro" id="IPR029058">
    <property type="entry name" value="AB_hydrolase_fold"/>
</dbReference>
<name>A0A0N8RKS9_PSEA0</name>
<gene>
    <name evidence="4" type="ORF">ALO70_02557</name>
    <name evidence="5" type="ORF">ALQ39_04627</name>
    <name evidence="3" type="ORF">PSE10A_49310</name>
</gene>
<dbReference type="SUPFAM" id="SSF53474">
    <property type="entry name" value="alpha/beta-Hydrolases"/>
    <property type="match status" value="1"/>
</dbReference>
<dbReference type="FunFam" id="3.40.50.1820:FF:000205">
    <property type="entry name" value="Non-haem bromoperoxidase BPO-A2"/>
    <property type="match status" value="1"/>
</dbReference>
<dbReference type="PRINTS" id="PR00412">
    <property type="entry name" value="EPOXHYDRLASE"/>
</dbReference>
<dbReference type="PANTHER" id="PTHR43433">
    <property type="entry name" value="HYDROLASE, ALPHA/BETA FOLD FAMILY PROTEIN"/>
    <property type="match status" value="1"/>
</dbReference>
<evidence type="ECO:0000313" key="4">
    <source>
        <dbReference type="EMBL" id="KPX38039.1"/>
    </source>
</evidence>
<dbReference type="EMBL" id="LJQI01000032">
    <property type="protein sequence ID" value="KPX38039.1"/>
    <property type="molecule type" value="Genomic_DNA"/>
</dbReference>
<dbReference type="Proteomes" id="UP000050490">
    <property type="component" value="Unassembled WGS sequence"/>
</dbReference>
<dbReference type="GO" id="GO:0003824">
    <property type="term" value="F:catalytic activity"/>
    <property type="evidence" value="ECO:0007669"/>
    <property type="project" value="InterPro"/>
</dbReference>
<feature type="domain" description="AB hydrolase-1" evidence="2">
    <location>
        <begin position="108"/>
        <end position="343"/>
    </location>
</feature>
<dbReference type="AlphaFoldDB" id="A0A0N8RKS9"/>
<reference evidence="3" key="3">
    <citation type="submission" date="2020-09" db="EMBL/GenBank/DDBJ databases">
        <title>Pseudomonas syringae pv. eriobotryae genome sequence causing loquat canker disease.</title>
        <authorList>
            <person name="Fukuda S."/>
            <person name="Tashiro H."/>
            <person name="Nagano Y."/>
        </authorList>
    </citation>
    <scope>NUCLEOTIDE SEQUENCE</scope>
    <source>
        <strain evidence="3">AM001</strain>
    </source>
</reference>
<dbReference type="Pfam" id="PF00561">
    <property type="entry name" value="Abhydrolase_1"/>
    <property type="match status" value="1"/>
</dbReference>
<comment type="similarity">
    <text evidence="1">Belongs to the AB hydrolase superfamily. Bacterial non-heme haloperoxidase / perhydrolase family.</text>
</comment>
<sequence>MDKYNHAQAKARFDPKELIPLCPASSVPAGKYDEPMFQKIAPEQYAHSSRLNYAKRQLPELSAAAEGMHEPVHQSACPINPTSRGICMSTFNAKDGTEIYYKDWGEGKPVLFSHGWPLDADMWEYQMEYLSSRGYRTIAFDRRGFGRSSQPWTGYDYDTFADDIAELIEHLDLHDVTLVGFSMGGGDVTRYIAKYGSERVAKLALLGSVTPFFLKTDDNPEGVDKSVFDGIKEGLLKDRAQFISDFATPFYGLNKGQKVSEGVQAQTLNIALLASLKGTLDCVTAFSATDFRADMAKIDVPTLVIHGDGDQVVPFEASGKRAAELIKGAELKVYPGAPHGFAVTHAEALNKDLLAFVQG</sequence>
<dbReference type="Gene3D" id="3.40.50.1820">
    <property type="entry name" value="alpha/beta hydrolase"/>
    <property type="match status" value="1"/>
</dbReference>
<evidence type="ECO:0000259" key="2">
    <source>
        <dbReference type="Pfam" id="PF00561"/>
    </source>
</evidence>